<evidence type="ECO:0000313" key="3">
    <source>
        <dbReference type="Proteomes" id="UP000064007"/>
    </source>
</evidence>
<proteinExistence type="predicted"/>
<gene>
    <name evidence="2" type="ORF">BN1208_0521</name>
</gene>
<keyword evidence="1" id="KW-0472">Membrane</keyword>
<reference evidence="3" key="1">
    <citation type="submission" date="2014-12" db="EMBL/GenBank/DDBJ databases">
        <authorList>
            <person name="Salcher M.M."/>
        </authorList>
    </citation>
    <scope>NUCLEOTIDE SEQUENCE [LARGE SCALE GENOMIC DNA]</scope>
    <source>
        <strain evidence="3">MMS-10A-171</strain>
    </source>
</reference>
<keyword evidence="1" id="KW-0812">Transmembrane</keyword>
<sequence length="132" mass="14312">MPKKYLDPKLIKTKHISLLTLFSSGGTLVCCALPALLVSLGAGAVMASVVSSVPQIVWFSEYKLGVFIFAGMMLSISGFLQWKARSLPCPSDKALAELCNKTRINSLRVYFFSVSVFLIGGCMAFVAPWLIS</sequence>
<dbReference type="AlphaFoldDB" id="A0A0D6EVX8"/>
<feature type="transmembrane region" description="Helical" evidence="1">
    <location>
        <begin position="62"/>
        <end position="80"/>
    </location>
</feature>
<dbReference type="RefSeq" id="WP_046487643.1">
    <property type="nucleotide sequence ID" value="NZ_LN827929.1"/>
</dbReference>
<keyword evidence="1" id="KW-1133">Transmembrane helix</keyword>
<dbReference type="OrthoDB" id="8908498at2"/>
<dbReference type="STRING" id="1581557.BN1208_0521"/>
<accession>A0A0D6EVX8</accession>
<dbReference type="Proteomes" id="UP000064007">
    <property type="component" value="Chromosome 1"/>
</dbReference>
<dbReference type="EMBL" id="LN827929">
    <property type="protein sequence ID" value="CEZ19413.1"/>
    <property type="molecule type" value="Genomic_DNA"/>
</dbReference>
<feature type="transmembrane region" description="Helical" evidence="1">
    <location>
        <begin position="109"/>
        <end position="131"/>
    </location>
</feature>
<evidence type="ECO:0000313" key="2">
    <source>
        <dbReference type="EMBL" id="CEZ19413.1"/>
    </source>
</evidence>
<organism evidence="2 3">
    <name type="scientific">Candidatus Methylopumilus planktonicus</name>
    <dbReference type="NCBI Taxonomy" id="1581557"/>
    <lineage>
        <taxon>Bacteria</taxon>
        <taxon>Pseudomonadati</taxon>
        <taxon>Pseudomonadota</taxon>
        <taxon>Betaproteobacteria</taxon>
        <taxon>Nitrosomonadales</taxon>
        <taxon>Methylophilaceae</taxon>
        <taxon>Candidatus Methylopumilus</taxon>
    </lineage>
</organism>
<evidence type="ECO:0000256" key="1">
    <source>
        <dbReference type="SAM" id="Phobius"/>
    </source>
</evidence>
<keyword evidence="3" id="KW-1185">Reference proteome</keyword>
<name>A0A0D6EVX8_9PROT</name>
<evidence type="ECO:0008006" key="4">
    <source>
        <dbReference type="Google" id="ProtNLM"/>
    </source>
</evidence>
<dbReference type="HOGENOM" id="CLU_144740_0_0_4"/>
<protein>
    <recommendedName>
        <fullName evidence="4">Mercuric transport protein MerT</fullName>
    </recommendedName>
</protein>
<dbReference type="KEGG" id="mbat:BN1208_0521"/>